<keyword evidence="2" id="KW-1185">Reference proteome</keyword>
<reference evidence="1 2" key="1">
    <citation type="submission" date="2024-05" db="EMBL/GenBank/DDBJ databases">
        <title>Genome sequencing and assembly of Indian major carp, Cirrhinus mrigala (Hamilton, 1822).</title>
        <authorList>
            <person name="Mohindra V."/>
            <person name="Chowdhury L.M."/>
            <person name="Lal K."/>
            <person name="Jena J.K."/>
        </authorList>
    </citation>
    <scope>NUCLEOTIDE SEQUENCE [LARGE SCALE GENOMIC DNA]</scope>
    <source>
        <strain evidence="1">CM1030</strain>
        <tissue evidence="1">Blood</tissue>
    </source>
</reference>
<dbReference type="AlphaFoldDB" id="A0ABD0NCM6"/>
<dbReference type="EMBL" id="JAMKFB020000023">
    <property type="protein sequence ID" value="KAL0158646.1"/>
    <property type="molecule type" value="Genomic_DNA"/>
</dbReference>
<name>A0ABD0NCM6_CIRMR</name>
<proteinExistence type="predicted"/>
<protein>
    <submittedName>
        <fullName evidence="1">Uncharacterized protein</fullName>
    </submittedName>
</protein>
<evidence type="ECO:0000313" key="2">
    <source>
        <dbReference type="Proteomes" id="UP001529510"/>
    </source>
</evidence>
<feature type="non-terminal residue" evidence="1">
    <location>
        <position position="1"/>
    </location>
</feature>
<organism evidence="1 2">
    <name type="scientific">Cirrhinus mrigala</name>
    <name type="common">Mrigala</name>
    <dbReference type="NCBI Taxonomy" id="683832"/>
    <lineage>
        <taxon>Eukaryota</taxon>
        <taxon>Metazoa</taxon>
        <taxon>Chordata</taxon>
        <taxon>Craniata</taxon>
        <taxon>Vertebrata</taxon>
        <taxon>Euteleostomi</taxon>
        <taxon>Actinopterygii</taxon>
        <taxon>Neopterygii</taxon>
        <taxon>Teleostei</taxon>
        <taxon>Ostariophysi</taxon>
        <taxon>Cypriniformes</taxon>
        <taxon>Cyprinidae</taxon>
        <taxon>Labeoninae</taxon>
        <taxon>Labeonini</taxon>
        <taxon>Cirrhinus</taxon>
    </lineage>
</organism>
<sequence length="53" mass="5746">QMTISTALSSCDLFPVVEQLPTITAQTSGSLIALPYDENFLFKCEAKGNPRPT</sequence>
<dbReference type="Proteomes" id="UP001529510">
    <property type="component" value="Unassembled WGS sequence"/>
</dbReference>
<comment type="caution">
    <text evidence="1">The sequence shown here is derived from an EMBL/GenBank/DDBJ whole genome shotgun (WGS) entry which is preliminary data.</text>
</comment>
<accession>A0ABD0NCM6</accession>
<gene>
    <name evidence="1" type="ORF">M9458_046722</name>
</gene>
<evidence type="ECO:0000313" key="1">
    <source>
        <dbReference type="EMBL" id="KAL0158646.1"/>
    </source>
</evidence>